<gene>
    <name evidence="2" type="ORF">CBI38_16665</name>
</gene>
<evidence type="ECO:0000313" key="3">
    <source>
        <dbReference type="Proteomes" id="UP000245711"/>
    </source>
</evidence>
<proteinExistence type="predicted"/>
<accession>A0A2S2BWK8</accession>
<organism evidence="2 3">
    <name type="scientific">Rhodococcus oxybenzonivorans</name>
    <dbReference type="NCBI Taxonomy" id="1990687"/>
    <lineage>
        <taxon>Bacteria</taxon>
        <taxon>Bacillati</taxon>
        <taxon>Actinomycetota</taxon>
        <taxon>Actinomycetes</taxon>
        <taxon>Mycobacteriales</taxon>
        <taxon>Nocardiaceae</taxon>
        <taxon>Rhodococcus</taxon>
    </lineage>
</organism>
<dbReference type="InterPro" id="IPR015286">
    <property type="entry name" value="Porin_fam_mycobact-type"/>
</dbReference>
<keyword evidence="1" id="KW-0732">Signal</keyword>
<dbReference type="KEGG" id="roz:CBI38_16665"/>
<protein>
    <recommendedName>
        <fullName evidence="4">MspA protein</fullName>
    </recommendedName>
</protein>
<dbReference type="Proteomes" id="UP000245711">
    <property type="component" value="Chromosome"/>
</dbReference>
<evidence type="ECO:0008006" key="4">
    <source>
        <dbReference type="Google" id="ProtNLM"/>
    </source>
</evidence>
<evidence type="ECO:0000313" key="2">
    <source>
        <dbReference type="EMBL" id="AWK72944.1"/>
    </source>
</evidence>
<sequence length="356" mass="37516">MPGARPRRDCSTFVRRSTIGGWWRPRRRSTGRRQLLRDRGTDAASPEAVQLLGPWSQATPFLILRRATGSPPEYARDVASPAHDFSNCSLPERRGCIRGDWSQLEGSWGCLSVTDRGAVRGSWGIDPACPPPVSRFTREIVVSVAVRMLRRLSIGSMVAVGAVVLAAGAGSAAPNPVPDAFETTTTGDGWVLNIRKTGEIVNQVPNLAASQFSREGFVSYRTEADITGDGDAPVNGASLEIGYQVGCGIDVSSGLAVGLGLSVGSSIGISATGPKADLGAQVQPNVSTTLKPGTITDVPFKTKELANGKAGVSVKNVHLKIDGCMGPVAIRSYVTFSTTSDSFDDTVAAYGPVMWL</sequence>
<dbReference type="Pfam" id="PF09203">
    <property type="entry name" value="MspA"/>
    <property type="match status" value="1"/>
</dbReference>
<dbReference type="AlphaFoldDB" id="A0A2S2BWK8"/>
<dbReference type="OrthoDB" id="4406952at2"/>
<name>A0A2S2BWK8_9NOCA</name>
<keyword evidence="3" id="KW-1185">Reference proteome</keyword>
<dbReference type="EMBL" id="CP021354">
    <property type="protein sequence ID" value="AWK72944.1"/>
    <property type="molecule type" value="Genomic_DNA"/>
</dbReference>
<reference evidence="2 3" key="1">
    <citation type="submission" date="2017-05" db="EMBL/GenBank/DDBJ databases">
        <title>Isolation of Rhodococcus sp. S2-17 biodegrading of BP-3.</title>
        <authorList>
            <person name="Lee Y."/>
            <person name="Kim K.H."/>
            <person name="Chun B.H."/>
            <person name="Jung H.S."/>
            <person name="Jeon C.O."/>
        </authorList>
    </citation>
    <scope>NUCLEOTIDE SEQUENCE [LARGE SCALE GENOMIC DNA]</scope>
    <source>
        <strain evidence="2 3">S2-17</strain>
    </source>
</reference>
<evidence type="ECO:0000256" key="1">
    <source>
        <dbReference type="ARBA" id="ARBA00022729"/>
    </source>
</evidence>
<dbReference type="InterPro" id="IPR036435">
    <property type="entry name" value="Leukocidin/porin_MspA_sf"/>
</dbReference>
<dbReference type="SUPFAM" id="SSF56959">
    <property type="entry name" value="Leukocidin-like"/>
    <property type="match status" value="1"/>
</dbReference>
<dbReference type="Gene3D" id="2.10.300.10">
    <property type="entry name" value="Porin MspA ribbon domain"/>
    <property type="match status" value="1"/>
</dbReference>
<dbReference type="Gene3D" id="2.60.40.1650">
    <property type="entry name" value="Porin MspA (Ig-like beta-sandwich domain)"/>
    <property type="match status" value="1"/>
</dbReference>